<evidence type="ECO:0008006" key="11">
    <source>
        <dbReference type="Google" id="ProtNLM"/>
    </source>
</evidence>
<gene>
    <name evidence="9" type="ORF">Agabi119p4_9559</name>
</gene>
<dbReference type="SUPFAM" id="SSF52743">
    <property type="entry name" value="Subtilisin-like"/>
    <property type="match status" value="1"/>
</dbReference>
<evidence type="ECO:0000313" key="9">
    <source>
        <dbReference type="EMBL" id="KAF7761567.1"/>
    </source>
</evidence>
<dbReference type="InterPro" id="IPR036852">
    <property type="entry name" value="Peptidase_S8/S53_dom_sf"/>
</dbReference>
<dbReference type="Pfam" id="PF05922">
    <property type="entry name" value="Inhibitor_I9"/>
    <property type="match status" value="1"/>
</dbReference>
<dbReference type="InterPro" id="IPR034193">
    <property type="entry name" value="PCSK9_ProteinaseK-like"/>
</dbReference>
<dbReference type="Pfam" id="PF00082">
    <property type="entry name" value="Peptidase_S8"/>
    <property type="match status" value="1"/>
</dbReference>
<name>A0A8H7C322_AGABI</name>
<keyword evidence="3 5" id="KW-0378">Hydrolase</keyword>
<reference evidence="9 10" key="1">
    <citation type="journal article" name="Sci. Rep.">
        <title>Telomere-to-telomere assembled and centromere annotated genomes of the two main subspecies of the button mushroom Agaricus bisporus reveal especially polymorphic chromosome ends.</title>
        <authorList>
            <person name="Sonnenberg A.S.M."/>
            <person name="Sedaghat-Telgerd N."/>
            <person name="Lavrijssen B."/>
            <person name="Ohm R.A."/>
            <person name="Hendrickx P.M."/>
            <person name="Scholtmeijer K."/>
            <person name="Baars J.J.P."/>
            <person name="van Peer A."/>
        </authorList>
    </citation>
    <scope>NUCLEOTIDE SEQUENCE [LARGE SCALE GENOMIC DNA]</scope>
    <source>
        <strain evidence="9 10">H119_p4</strain>
    </source>
</reference>
<evidence type="ECO:0000313" key="10">
    <source>
        <dbReference type="Proteomes" id="UP000629468"/>
    </source>
</evidence>
<sequence length="387" mass="39965">MRFLLPFGTLALLVATALGVPTALHTIQAFDGETTGKHIITLKQGVKKENLFRNLKAKVSVSHEWEVINGFAGEFDEETLNEFRANPDIESITEDGVMHAMTTQTNAPWGIARLSSTTKLKDQNPNDLTFSYTFDASAGAGVDIYIIDTGIFIEHTEFGGRATWGATFGPYPDADGNGHGTHIAGTAAGRQFGVSKSANLVAVKVLSDQGSGTISDIISGLNFVAQRAASTGRPAIASMSLGGSPSTVLDNAVASLTGSGIHVTVAAGNENSNSSNTSPARAPSAITVGATTIADARTPASNFGAAVDIFAPGQNIISAWIDSPTSTRTLSGTSMATVHLAGLVAYFIGLEGNVSPASMIAKIHARSLKGVLSGIPAGTLNELAHNA</sequence>
<dbReference type="InterPro" id="IPR050131">
    <property type="entry name" value="Peptidase_S8_subtilisin-like"/>
</dbReference>
<dbReference type="AlphaFoldDB" id="A0A8H7C322"/>
<dbReference type="Proteomes" id="UP000629468">
    <property type="component" value="Unassembled WGS sequence"/>
</dbReference>
<dbReference type="InterPro" id="IPR022398">
    <property type="entry name" value="Peptidase_S8_His-AS"/>
</dbReference>
<feature type="active site" description="Charge relay system" evidence="5">
    <location>
        <position position="334"/>
    </location>
</feature>
<evidence type="ECO:0000256" key="1">
    <source>
        <dbReference type="ARBA" id="ARBA00011073"/>
    </source>
</evidence>
<evidence type="ECO:0000256" key="6">
    <source>
        <dbReference type="SAM" id="SignalP"/>
    </source>
</evidence>
<dbReference type="GO" id="GO:0005615">
    <property type="term" value="C:extracellular space"/>
    <property type="evidence" value="ECO:0007669"/>
    <property type="project" value="TreeGrafter"/>
</dbReference>
<feature type="domain" description="Inhibitor I9" evidence="8">
    <location>
        <begin position="56"/>
        <end position="100"/>
    </location>
</feature>
<evidence type="ECO:0000256" key="5">
    <source>
        <dbReference type="PROSITE-ProRule" id="PRU01240"/>
    </source>
</evidence>
<dbReference type="GO" id="GO:0004252">
    <property type="term" value="F:serine-type endopeptidase activity"/>
    <property type="evidence" value="ECO:0007669"/>
    <property type="project" value="UniProtKB-UniRule"/>
</dbReference>
<dbReference type="InterPro" id="IPR037045">
    <property type="entry name" value="S8pro/Inhibitor_I9_sf"/>
</dbReference>
<organism evidence="9 10">
    <name type="scientific">Agaricus bisporus var. burnettii</name>
    <dbReference type="NCBI Taxonomy" id="192524"/>
    <lineage>
        <taxon>Eukaryota</taxon>
        <taxon>Fungi</taxon>
        <taxon>Dikarya</taxon>
        <taxon>Basidiomycota</taxon>
        <taxon>Agaricomycotina</taxon>
        <taxon>Agaricomycetes</taxon>
        <taxon>Agaricomycetidae</taxon>
        <taxon>Agaricales</taxon>
        <taxon>Agaricineae</taxon>
        <taxon>Agaricaceae</taxon>
        <taxon>Agaricus</taxon>
    </lineage>
</organism>
<dbReference type="PROSITE" id="PS51892">
    <property type="entry name" value="SUBTILASE"/>
    <property type="match status" value="1"/>
</dbReference>
<feature type="chain" id="PRO_5034416706" description="Peptidase S8/S53 domain-containing protein" evidence="6">
    <location>
        <begin position="20"/>
        <end position="387"/>
    </location>
</feature>
<evidence type="ECO:0000256" key="4">
    <source>
        <dbReference type="ARBA" id="ARBA00022825"/>
    </source>
</evidence>
<dbReference type="CDD" id="cd04077">
    <property type="entry name" value="Peptidases_S8_PCSK9_ProteinaseK_like"/>
    <property type="match status" value="1"/>
</dbReference>
<dbReference type="SUPFAM" id="SSF54897">
    <property type="entry name" value="Protease propeptides/inhibitors"/>
    <property type="match status" value="1"/>
</dbReference>
<evidence type="ECO:0000259" key="8">
    <source>
        <dbReference type="Pfam" id="PF05922"/>
    </source>
</evidence>
<dbReference type="PRINTS" id="PR00723">
    <property type="entry name" value="SUBTILISIN"/>
</dbReference>
<dbReference type="InterPro" id="IPR010259">
    <property type="entry name" value="S8pro/Inhibitor_I9"/>
</dbReference>
<feature type="active site" description="Charge relay system" evidence="5">
    <location>
        <position position="148"/>
    </location>
</feature>
<feature type="domain" description="Peptidase S8/S53" evidence="7">
    <location>
        <begin position="139"/>
        <end position="360"/>
    </location>
</feature>
<dbReference type="InterPro" id="IPR000209">
    <property type="entry name" value="Peptidase_S8/S53_dom"/>
</dbReference>
<dbReference type="GO" id="GO:0006508">
    <property type="term" value="P:proteolysis"/>
    <property type="evidence" value="ECO:0007669"/>
    <property type="project" value="UniProtKB-KW"/>
</dbReference>
<evidence type="ECO:0000256" key="2">
    <source>
        <dbReference type="ARBA" id="ARBA00022670"/>
    </source>
</evidence>
<keyword evidence="4 5" id="KW-0720">Serine protease</keyword>
<comment type="similarity">
    <text evidence="1 5">Belongs to the peptidase S8 family.</text>
</comment>
<evidence type="ECO:0000259" key="7">
    <source>
        <dbReference type="Pfam" id="PF00082"/>
    </source>
</evidence>
<dbReference type="EMBL" id="JABXXO010000013">
    <property type="protein sequence ID" value="KAF7761567.1"/>
    <property type="molecule type" value="Genomic_DNA"/>
</dbReference>
<dbReference type="FunFam" id="3.40.50.200:FF:000007">
    <property type="entry name" value="Subtilisin-like serine protease"/>
    <property type="match status" value="1"/>
</dbReference>
<protein>
    <recommendedName>
        <fullName evidence="11">Peptidase S8/S53 domain-containing protein</fullName>
    </recommendedName>
</protein>
<dbReference type="PROSITE" id="PS00137">
    <property type="entry name" value="SUBTILASE_HIS"/>
    <property type="match status" value="1"/>
</dbReference>
<keyword evidence="6" id="KW-0732">Signal</keyword>
<proteinExistence type="inferred from homology"/>
<dbReference type="InterPro" id="IPR015500">
    <property type="entry name" value="Peptidase_S8_subtilisin-rel"/>
</dbReference>
<feature type="active site" description="Charge relay system" evidence="5">
    <location>
        <position position="179"/>
    </location>
</feature>
<comment type="caution">
    <text evidence="9">The sequence shown here is derived from an EMBL/GenBank/DDBJ whole genome shotgun (WGS) entry which is preliminary data.</text>
</comment>
<dbReference type="Gene3D" id="3.40.50.200">
    <property type="entry name" value="Peptidase S8/S53 domain"/>
    <property type="match status" value="1"/>
</dbReference>
<dbReference type="PROSITE" id="PS00136">
    <property type="entry name" value="SUBTILASE_ASP"/>
    <property type="match status" value="1"/>
</dbReference>
<keyword evidence="2 5" id="KW-0645">Protease</keyword>
<evidence type="ECO:0000256" key="3">
    <source>
        <dbReference type="ARBA" id="ARBA00022801"/>
    </source>
</evidence>
<feature type="signal peptide" evidence="6">
    <location>
        <begin position="1"/>
        <end position="19"/>
    </location>
</feature>
<dbReference type="PANTHER" id="PTHR43806:SF58">
    <property type="entry name" value="ALKALINE PROTEASE 1-RELATED"/>
    <property type="match status" value="1"/>
</dbReference>
<dbReference type="Gene3D" id="3.30.70.80">
    <property type="entry name" value="Peptidase S8 propeptide/proteinase inhibitor I9"/>
    <property type="match status" value="1"/>
</dbReference>
<dbReference type="InterPro" id="IPR023827">
    <property type="entry name" value="Peptidase_S8_Asp-AS"/>
</dbReference>
<dbReference type="PANTHER" id="PTHR43806">
    <property type="entry name" value="PEPTIDASE S8"/>
    <property type="match status" value="1"/>
</dbReference>
<accession>A0A8H7C322</accession>